<keyword evidence="1" id="KW-0175">Coiled coil</keyword>
<dbReference type="InParanoid" id="A0A0V0QLV6"/>
<gene>
    <name evidence="4" type="ORF">PPERSA_09367</name>
</gene>
<dbReference type="InterPro" id="IPR001194">
    <property type="entry name" value="cDENN_dom"/>
</dbReference>
<dbReference type="InterPro" id="IPR027417">
    <property type="entry name" value="P-loop_NTPase"/>
</dbReference>
<dbReference type="InterPro" id="IPR051942">
    <property type="entry name" value="DENN_domain_containing_2"/>
</dbReference>
<feature type="region of interest" description="Disordered" evidence="2">
    <location>
        <begin position="841"/>
        <end position="863"/>
    </location>
</feature>
<proteinExistence type="predicted"/>
<comment type="caution">
    <text evidence="4">The sequence shown here is derived from an EMBL/GenBank/DDBJ whole genome shotgun (WGS) entry which is preliminary data.</text>
</comment>
<feature type="compositionally biased region" description="Polar residues" evidence="2">
    <location>
        <begin position="845"/>
        <end position="863"/>
    </location>
</feature>
<dbReference type="CDD" id="cd00064">
    <property type="entry name" value="FU"/>
    <property type="match status" value="1"/>
</dbReference>
<feature type="compositionally biased region" description="Low complexity" evidence="2">
    <location>
        <begin position="382"/>
        <end position="393"/>
    </location>
</feature>
<dbReference type="SUPFAM" id="SSF57184">
    <property type="entry name" value="Growth factor receptor domain"/>
    <property type="match status" value="2"/>
</dbReference>
<feature type="compositionally biased region" description="Basic and acidic residues" evidence="2">
    <location>
        <begin position="366"/>
        <end position="380"/>
    </location>
</feature>
<feature type="region of interest" description="Disordered" evidence="2">
    <location>
        <begin position="366"/>
        <end position="437"/>
    </location>
</feature>
<dbReference type="InterPro" id="IPR043153">
    <property type="entry name" value="DENN_C"/>
</dbReference>
<sequence length="2571" mass="297068">MNNIYEQDDVFDIHQRIVIVGGKKVGKTNLIQQLKDGLFSDFYLPSSMSDLSMWKNKQGKQRFSVQFWDISEYSNSQNKKMRQSSDKSSPYFQKENHYQQCQIKEKNLIYQFQEAENKNFDKNKANHNESLNDFSKNKQQNQNLKPDIPKNQQHFLQQQQQLQQKQQLQKNKQNKNSQNDEQNIQDKNLLKELLEASESHNKKLKDLVDLLKTNIQNEKQKNKQLTEELKNSLQLLLFKDSQIEEFQKQVQILGAQNQEKDDILIKQEKLIENQKKDQIIMNEKMTFLNQQIEFLQKKNQENQDLSQNIQFKNDNILNKNNVQIQNQIQNEEMTARDIEENINVNENIKKMGLNKNDSNINCENKNFENKNQENKGKDKIQSSYNSNYNINKNSKTHNQNINTTTCESHFSQHQKNSFTSNGYNSKQNCRESQQIQQQNTDLNQTQVQNNNNIQKNCQNQKQVNKICKNQNNFLSNGSSNFRSQSSNQEIKLEPPAKNIVSYTPCNTKLNHKQLNSNSVTPRNKIFDQQKNNLNKQGNIKTFRSITPKIESTWDQKNLPNQNNNLQQVNQTSQKQNYFLNQKKMAEFIKKTDQDPIQLNLNFKSNNQNNNININSEKNYQEKNINQGNFQVSHQNSPQNSKQQKQNIENFLKNNHFSQNIKVFKMKNSRCNFTQIQQLSNNQDQSVLENINDTQELDEKIQSETGKNISKIQKSFKVHNNQTDSIDKSSVQSSKLLQNQLKSKQSSHSEQNQNDQLNFIQVNNNKNQNQNNNNNIQSKYSAFQSTQEEIIHSFEPNLEQKTRILDQAKKTHDCSNINNFNNFGKNELKQSQQQLSIKLSQNLNSTNKSKNENATTNKNNVRSSKENFNFKNYLQNFQHYQQQGSRKNSNSALKEKDNNFIQRFEKNTVDSQAKSPHEKRKNSQQIGVNNQTAKYSELSPNFGFVANTIQTTTGDQLMDTLGADKNKIEHYNFNKLAQQHYLSNNNESIVQMYQDKNNQNKKENTKISSYYQNYCINIQKNEQNQNLQKQKEKENKLTQNSLNSSYQSEMEEQFFTPQIFEEFFIFGAENQALKKFHEKRGQITTSNHSEFLSPQIIYQYQNKGNSNYKSQQDIIENFIFPHGVEAKFLNMTNSFSQLNQILYANYTIEPQNSDSNCFVLAFRVEDYKYADRKKSVNNFIDKMNPSRTLYAICYKFQDFTEISGENQSQNNNFQFEGNKGGFIQNQKVLCFLTYFPFIEFFLKIMTQILKQIKMERIQIFNEEISQFSVNSLRQEQEQLNESFFDQQQLNKKFSVLQSIDSDFITQRIREMMKSVFSDLIDQQENQNNFQFFNLEGNDISQFNLEQIDFQLKFKIFDENIYQQLELKNNLFLQEIQWGLEMALTQFSIDQFVFIVLALLMEKSVIFVSENITLLTNTLLLFNQQLFQPLNWILPVIFSMPESMVQLCDSPVSILAGLNKDKKYIQQQELNQTYQDCIFVYLGPDFEIFNKENIMTDLSIEFFQKIKQTIKPFFQIINPEDKLKQSNKNLISLGRQLVLRNPKISPEQIKNACEKVVIGINDFINSQIIQLVPNQAALTLSQHSSNSEKTSKKQVQSQNFDKSVFQQSIINDNKKEQLKSENLGKVGETDEIGAAIFIPNQPRAIIVTTTRYPEYGFFLGLYDLDSCSMIAPNGSCQPDLLAGYYERELNVRPDPKPQVIWYGGVDNKFVLSGYIRKEAATCMIKQYTVGVNYDEITDNGNTIYCTGENPAGNLYPEKQIYYTEALDMLYIKDYDIVTSMWVIRTYDLANNAFNANTHTWADEKYFLTNDQRTGVANKYYAYYEYDSTTGGAQTIFIKDIDQVKTNNYFTVTLVVDHVQEAVMFKTPSQLMAVIHNNYAIVLYNYQIDQPVHYIYFEVYFPLLESFKSVYGPSGDEMLQVASKVGEDRFIKWIIVDTTDNNEEDLVMWRGHTMKLNDPYDYNFQQAVAYDANQNYLSHMSSEQVYSFYYVDDCQHGYQTGYAGQCSDANCAIGCLSCDASTCIICQDGYTFDSTYTCQPSASYGQTADEDYVGVYIGFDGPGEYIQDTSTLEDLLVSFDYTNLRMYAFDIETEVLTITDLTAFIAFDVMDFVFLPTNQQLLCVEDEGASGYNMVRRTFATLGTTNPINIYRTDLPINIVAATLLDGATNYQHIIYMLDDGSTQDFYILDVDTGNQNQYSIGFNNLDTTNTVQIFFFAQLSWGNILLVQDLNFFTHVFECYANKPGGPPTCDPEAYSFDALAQVRYVHIDNTDNFVVYSVGDINIRVVQIGTGARTTLCNFAAPFGVTSGIYMLLTTTVSYDIFVTLNYDGTVSVFEFNAAFTTATLVRTIYGFKYWNRDLTAGSNYVGDSNVFLGWQSDAEQMKLGIKTYENYQTINLCGENGIHNDATANKCDFCHNYCLRCTVAADNTACDVCSVGYYKYFSATTCNTACPIVGEYADANWRECRPCNFQCQTCTASADNCLTCRAGNRLTPPDCACPANTYEDYTSANCPECDNINTPPSCVTCVEDYDGTGLCTVCAANMVNNDNDNLCECDVGDYTHPLAFTQYCTIF</sequence>
<keyword evidence="4" id="KW-0378">Hydrolase</keyword>
<dbReference type="Proteomes" id="UP000054937">
    <property type="component" value="Unassembled WGS sequence"/>
</dbReference>
<dbReference type="Gene3D" id="3.40.50.11500">
    <property type="match status" value="1"/>
</dbReference>
<evidence type="ECO:0000256" key="1">
    <source>
        <dbReference type="SAM" id="Coils"/>
    </source>
</evidence>
<dbReference type="EMBL" id="LDAU01000148">
    <property type="protein sequence ID" value="KRX02949.1"/>
    <property type="molecule type" value="Genomic_DNA"/>
</dbReference>
<feature type="coiled-coil region" evidence="1">
    <location>
        <begin position="285"/>
        <end position="341"/>
    </location>
</feature>
<accession>A0A0V0QLV6</accession>
<dbReference type="InterPro" id="IPR009030">
    <property type="entry name" value="Growth_fac_rcpt_cys_sf"/>
</dbReference>
<feature type="region of interest" description="Disordered" evidence="2">
    <location>
        <begin position="719"/>
        <end position="751"/>
    </location>
</feature>
<evidence type="ECO:0000259" key="3">
    <source>
        <dbReference type="SMART" id="SM00799"/>
    </source>
</evidence>
<feature type="region of interest" description="Disordered" evidence="2">
    <location>
        <begin position="153"/>
        <end position="184"/>
    </location>
</feature>
<feature type="compositionally biased region" description="Low complexity" evidence="2">
    <location>
        <begin position="153"/>
        <end position="179"/>
    </location>
</feature>
<dbReference type="Pfam" id="PF02141">
    <property type="entry name" value="DENN"/>
    <property type="match status" value="1"/>
</dbReference>
<dbReference type="PANTHER" id="PTHR15288">
    <property type="entry name" value="DENN DOMAIN-CONTAINING PROTEIN 2"/>
    <property type="match status" value="1"/>
</dbReference>
<reference evidence="4 5" key="1">
    <citation type="journal article" date="2015" name="Sci. Rep.">
        <title>Genome of the facultative scuticociliatosis pathogen Pseudocohnilembus persalinus provides insight into its virulence through horizontal gene transfer.</title>
        <authorList>
            <person name="Xiong J."/>
            <person name="Wang G."/>
            <person name="Cheng J."/>
            <person name="Tian M."/>
            <person name="Pan X."/>
            <person name="Warren A."/>
            <person name="Jiang C."/>
            <person name="Yuan D."/>
            <person name="Miao W."/>
        </authorList>
    </citation>
    <scope>NUCLEOTIDE SEQUENCE [LARGE SCALE GENOMIC DNA]</scope>
    <source>
        <strain evidence="4">36N120E</strain>
    </source>
</reference>
<feature type="region of interest" description="Disordered" evidence="2">
    <location>
        <begin position="905"/>
        <end position="927"/>
    </location>
</feature>
<dbReference type="SMART" id="SM00799">
    <property type="entry name" value="DENN"/>
    <property type="match status" value="1"/>
</dbReference>
<keyword evidence="5" id="KW-1185">Reference proteome</keyword>
<dbReference type="OrthoDB" id="312546at2759"/>
<dbReference type="SMART" id="SM00261">
    <property type="entry name" value="FU"/>
    <property type="match status" value="3"/>
</dbReference>
<organism evidence="4 5">
    <name type="scientific">Pseudocohnilembus persalinus</name>
    <name type="common">Ciliate</name>
    <dbReference type="NCBI Taxonomy" id="266149"/>
    <lineage>
        <taxon>Eukaryota</taxon>
        <taxon>Sar</taxon>
        <taxon>Alveolata</taxon>
        <taxon>Ciliophora</taxon>
        <taxon>Intramacronucleata</taxon>
        <taxon>Oligohymenophorea</taxon>
        <taxon>Scuticociliatia</taxon>
        <taxon>Philasterida</taxon>
        <taxon>Pseudocohnilembidae</taxon>
        <taxon>Pseudocohnilembus</taxon>
    </lineage>
</organism>
<evidence type="ECO:0000256" key="2">
    <source>
        <dbReference type="SAM" id="MobiDB-lite"/>
    </source>
</evidence>
<dbReference type="PANTHER" id="PTHR15288:SF0">
    <property type="entry name" value="UDENN DOMAIN-CONTAINING PROTEIN"/>
    <property type="match status" value="1"/>
</dbReference>
<dbReference type="GO" id="GO:0016787">
    <property type="term" value="F:hydrolase activity"/>
    <property type="evidence" value="ECO:0007669"/>
    <property type="project" value="UniProtKB-KW"/>
</dbReference>
<feature type="domain" description="cDENN" evidence="3">
    <location>
        <begin position="1223"/>
        <end position="1483"/>
    </location>
</feature>
<dbReference type="InterPro" id="IPR006212">
    <property type="entry name" value="Furin_repeat"/>
</dbReference>
<feature type="compositionally biased region" description="Polar residues" evidence="2">
    <location>
        <begin position="396"/>
        <end position="432"/>
    </location>
</feature>
<protein>
    <submittedName>
        <fullName evidence="4">p-loop containing nucleoside triphosphate hydrolase</fullName>
    </submittedName>
</protein>
<evidence type="ECO:0000313" key="5">
    <source>
        <dbReference type="Proteomes" id="UP000054937"/>
    </source>
</evidence>
<evidence type="ECO:0000313" key="4">
    <source>
        <dbReference type="EMBL" id="KRX02949.1"/>
    </source>
</evidence>
<name>A0A0V0QLV6_PSEPJ</name>
<dbReference type="SUPFAM" id="SSF52540">
    <property type="entry name" value="P-loop containing nucleoside triphosphate hydrolases"/>
    <property type="match status" value="1"/>
</dbReference>
<dbReference type="Gene3D" id="2.10.220.10">
    <property type="entry name" value="Hormone Receptor, Insulin-like Growth Factor Receptor 1, Chain A, domain 2"/>
    <property type="match status" value="1"/>
</dbReference>